<name>A0A119CZD5_SHEFR</name>
<dbReference type="Pfam" id="PF00300">
    <property type="entry name" value="His_Phos_1"/>
    <property type="match status" value="1"/>
</dbReference>
<dbReference type="GO" id="GO:0005829">
    <property type="term" value="C:cytosol"/>
    <property type="evidence" value="ECO:0007669"/>
    <property type="project" value="TreeGrafter"/>
</dbReference>
<dbReference type="Gene3D" id="3.40.50.1240">
    <property type="entry name" value="Phosphoglycerate mutase-like"/>
    <property type="match status" value="1"/>
</dbReference>
<evidence type="ECO:0008006" key="4">
    <source>
        <dbReference type="Google" id="ProtNLM"/>
    </source>
</evidence>
<keyword evidence="1" id="KW-0378">Hydrolase</keyword>
<dbReference type="EMBL" id="LRDC01000029">
    <property type="protein sequence ID" value="KVX01180.1"/>
    <property type="molecule type" value="Genomic_DNA"/>
</dbReference>
<accession>A0A119CZD5</accession>
<dbReference type="SMART" id="SM00855">
    <property type="entry name" value="PGAM"/>
    <property type="match status" value="1"/>
</dbReference>
<dbReference type="GO" id="GO:0045820">
    <property type="term" value="P:negative regulation of glycolytic process"/>
    <property type="evidence" value="ECO:0007669"/>
    <property type="project" value="TreeGrafter"/>
</dbReference>
<dbReference type="InterPro" id="IPR029033">
    <property type="entry name" value="His_PPase_superfam"/>
</dbReference>
<gene>
    <name evidence="2" type="ORF">AWJ07_06930</name>
</gene>
<dbReference type="Proteomes" id="UP000055702">
    <property type="component" value="Unassembled WGS sequence"/>
</dbReference>
<dbReference type="PIRSF" id="PIRSF000709">
    <property type="entry name" value="6PFK_2-Ptase"/>
    <property type="match status" value="1"/>
</dbReference>
<dbReference type="AlphaFoldDB" id="A0A119CZD5"/>
<dbReference type="PANTHER" id="PTHR46517">
    <property type="entry name" value="FRUCTOSE-2,6-BISPHOSPHATASE TIGAR"/>
    <property type="match status" value="1"/>
</dbReference>
<dbReference type="PANTHER" id="PTHR46517:SF1">
    <property type="entry name" value="FRUCTOSE-2,6-BISPHOSPHATASE TIGAR"/>
    <property type="match status" value="1"/>
</dbReference>
<dbReference type="InterPro" id="IPR013078">
    <property type="entry name" value="His_Pase_superF_clade-1"/>
</dbReference>
<sequence length="247" mass="27401">MKQAKIILMRHGECEGGSIFRGQTDVKLTTTGMAQMQQAFAELQFPISHVFSSPLQRCQQFSQPVAQQLTLPLMTIPALQEIDFGVWDGQLFDAIYQQNPAKFDAYWDNPWSVDSTPDKAESVIDFAARVEAGLMSVVGELWRSSHQQHSCLLSIDEQQGQNVPQTAQAVNCPHALVITHGGVMRCLMGYVLKVGQSSGLFANLAIPYAAIMVLDVYWPDDVNKVDGFQAIAMNNNTAKVNFTLHWP</sequence>
<dbReference type="GO" id="GO:0004331">
    <property type="term" value="F:fructose-2,6-bisphosphate 2-phosphatase activity"/>
    <property type="evidence" value="ECO:0007669"/>
    <property type="project" value="TreeGrafter"/>
</dbReference>
<dbReference type="GO" id="GO:0043456">
    <property type="term" value="P:regulation of pentose-phosphate shunt"/>
    <property type="evidence" value="ECO:0007669"/>
    <property type="project" value="TreeGrafter"/>
</dbReference>
<evidence type="ECO:0000256" key="1">
    <source>
        <dbReference type="ARBA" id="ARBA00022801"/>
    </source>
</evidence>
<organism evidence="2">
    <name type="scientific">Shewanella frigidimarina</name>
    <dbReference type="NCBI Taxonomy" id="56812"/>
    <lineage>
        <taxon>Bacteria</taxon>
        <taxon>Pseudomonadati</taxon>
        <taxon>Pseudomonadota</taxon>
        <taxon>Gammaproteobacteria</taxon>
        <taxon>Alteromonadales</taxon>
        <taxon>Shewanellaceae</taxon>
        <taxon>Shewanella</taxon>
    </lineage>
</organism>
<dbReference type="InterPro" id="IPR051695">
    <property type="entry name" value="Phosphoglycerate_Mutase"/>
</dbReference>
<dbReference type="RefSeq" id="WP_059746557.1">
    <property type="nucleotide sequence ID" value="NZ_LRDC01000029.1"/>
</dbReference>
<protein>
    <recommendedName>
        <fullName evidence="4">Phosphoglycerate mutase</fullName>
    </recommendedName>
</protein>
<reference evidence="2 3" key="1">
    <citation type="submission" date="2016-01" db="EMBL/GenBank/DDBJ databases">
        <title>Draft genome of the antarctic isolate Shewanella frigidimarina Ag06-30.</title>
        <authorList>
            <person name="Parmeciano Di Noto G."/>
            <person name="Vazquez S."/>
            <person name="Mac Cormack W."/>
            <person name="Iriarte A."/>
            <person name="Quiroga C."/>
        </authorList>
    </citation>
    <scope>NUCLEOTIDE SEQUENCE [LARGE SCALE GENOMIC DNA]</scope>
    <source>
        <strain evidence="2 3">Ag06-30</strain>
    </source>
</reference>
<dbReference type="SUPFAM" id="SSF53254">
    <property type="entry name" value="Phosphoglycerate mutase-like"/>
    <property type="match status" value="1"/>
</dbReference>
<dbReference type="CDD" id="cd07067">
    <property type="entry name" value="HP_PGM_like"/>
    <property type="match status" value="1"/>
</dbReference>
<comment type="caution">
    <text evidence="2">The sequence shown here is derived from an EMBL/GenBank/DDBJ whole genome shotgun (WGS) entry which is preliminary data.</text>
</comment>
<evidence type="ECO:0000313" key="2">
    <source>
        <dbReference type="EMBL" id="KVX01180.1"/>
    </source>
</evidence>
<proteinExistence type="predicted"/>
<evidence type="ECO:0000313" key="3">
    <source>
        <dbReference type="Proteomes" id="UP000055702"/>
    </source>
</evidence>